<reference evidence="3 4" key="1">
    <citation type="submission" date="2017-09" db="EMBL/GenBank/DDBJ databases">
        <authorList>
            <consortium name="International Durum Wheat Genome Sequencing Consortium (IDWGSC)"/>
            <person name="Milanesi L."/>
        </authorList>
    </citation>
    <scope>NUCLEOTIDE SEQUENCE [LARGE SCALE GENOMIC DNA]</scope>
    <source>
        <strain evidence="4">cv. Svevo</strain>
    </source>
</reference>
<feature type="domain" description="F-box/LRR-repeat protein 15/At3g58940/PEG3-like LRR" evidence="2">
    <location>
        <begin position="6"/>
        <end position="46"/>
    </location>
</feature>
<dbReference type="AlphaFoldDB" id="A0A9R0WJ45"/>
<keyword evidence="4" id="KW-1185">Reference proteome</keyword>
<dbReference type="InterPro" id="IPR006566">
    <property type="entry name" value="FBD"/>
</dbReference>
<dbReference type="PANTHER" id="PTHR32141">
    <property type="match status" value="1"/>
</dbReference>
<sequence>MKGLRVDRLTTVVHTVKNLAVNMKLLSLDTIIELMRCFPCLEKMYIESESKKEKSVRGRRHRNLTKCPNIRLKTIVFECYEGIKSDIEFASFFVLNATVLELMTLQIGARDYNEKFLAEQRRKLQLENKASRGARFHFTTDRCARGVWDVHHVRDLDLTDPFV</sequence>
<dbReference type="EMBL" id="LT934119">
    <property type="protein sequence ID" value="VAI13588.1"/>
    <property type="molecule type" value="Genomic_DNA"/>
</dbReference>
<dbReference type="Proteomes" id="UP000324705">
    <property type="component" value="Chromosome 5A"/>
</dbReference>
<organism evidence="3 4">
    <name type="scientific">Triticum turgidum subsp. durum</name>
    <name type="common">Durum wheat</name>
    <name type="synonym">Triticum durum</name>
    <dbReference type="NCBI Taxonomy" id="4567"/>
    <lineage>
        <taxon>Eukaryota</taxon>
        <taxon>Viridiplantae</taxon>
        <taxon>Streptophyta</taxon>
        <taxon>Embryophyta</taxon>
        <taxon>Tracheophyta</taxon>
        <taxon>Spermatophyta</taxon>
        <taxon>Magnoliopsida</taxon>
        <taxon>Liliopsida</taxon>
        <taxon>Poales</taxon>
        <taxon>Poaceae</taxon>
        <taxon>BOP clade</taxon>
        <taxon>Pooideae</taxon>
        <taxon>Triticodae</taxon>
        <taxon>Triticeae</taxon>
        <taxon>Triticinae</taxon>
        <taxon>Triticum</taxon>
    </lineage>
</organism>
<name>A0A9R0WJ45_TRITD</name>
<accession>A0A9R0WJ45</accession>
<feature type="domain" description="FBD" evidence="1">
    <location>
        <begin position="64"/>
        <end position="105"/>
    </location>
</feature>
<dbReference type="InterPro" id="IPR055411">
    <property type="entry name" value="LRR_FXL15/At3g58940/PEG3-like"/>
</dbReference>
<evidence type="ECO:0000313" key="4">
    <source>
        <dbReference type="Proteomes" id="UP000324705"/>
    </source>
</evidence>
<evidence type="ECO:0000259" key="2">
    <source>
        <dbReference type="Pfam" id="PF24758"/>
    </source>
</evidence>
<evidence type="ECO:0008006" key="5">
    <source>
        <dbReference type="Google" id="ProtNLM"/>
    </source>
</evidence>
<dbReference type="Pfam" id="PF24758">
    <property type="entry name" value="LRR_At5g56370"/>
    <property type="match status" value="1"/>
</dbReference>
<dbReference type="Gramene" id="TRITD5Av1G035150.1">
    <property type="protein sequence ID" value="TRITD5Av1G035150.1"/>
    <property type="gene ID" value="TRITD5Av1G035150"/>
</dbReference>
<gene>
    <name evidence="3" type="ORF">TRITD_5Av1G035150</name>
</gene>
<dbReference type="PANTHER" id="PTHR32141:SF47">
    <property type="entry name" value="F-BOX DOMAIN-CONTAINING PROTEIN"/>
    <property type="match status" value="1"/>
</dbReference>
<dbReference type="Pfam" id="PF08387">
    <property type="entry name" value="FBD"/>
    <property type="match status" value="1"/>
</dbReference>
<evidence type="ECO:0000313" key="3">
    <source>
        <dbReference type="EMBL" id="VAI13588.1"/>
    </source>
</evidence>
<dbReference type="InterPro" id="IPR055302">
    <property type="entry name" value="F-box_dom-containing"/>
</dbReference>
<protein>
    <recommendedName>
        <fullName evidence="5">FBD domain-containing protein</fullName>
    </recommendedName>
</protein>
<evidence type="ECO:0000259" key="1">
    <source>
        <dbReference type="Pfam" id="PF08387"/>
    </source>
</evidence>
<proteinExistence type="predicted"/>